<feature type="compositionally biased region" description="Acidic residues" evidence="1">
    <location>
        <begin position="89"/>
        <end position="110"/>
    </location>
</feature>
<keyword evidence="3" id="KW-1185">Reference proteome</keyword>
<evidence type="ECO:0000313" key="2">
    <source>
        <dbReference type="EMBL" id="ALI35875.1"/>
    </source>
</evidence>
<proteinExistence type="predicted"/>
<dbReference type="GeneID" id="60421690"/>
<feature type="region of interest" description="Disordered" evidence="1">
    <location>
        <begin position="66"/>
        <end position="147"/>
    </location>
</feature>
<dbReference type="OrthoDB" id="386822at2157"/>
<reference evidence="3" key="1">
    <citation type="submission" date="2015-10" db="EMBL/GenBank/DDBJ databases">
        <title>Niche specialization of a soil ammonia-oxidizing archaeon, Candidatus Nitrosocosmicus oleophilus.</title>
        <authorList>
            <person name="Jung M.-Y."/>
            <person name="Rhee S.-K."/>
        </authorList>
    </citation>
    <scope>NUCLEOTIDE SEQUENCE [LARGE SCALE GENOMIC DNA]</scope>
    <source>
        <strain evidence="3">MY3</strain>
    </source>
</reference>
<protein>
    <submittedName>
        <fullName evidence="2">Uncharacterized protein</fullName>
    </submittedName>
</protein>
<name>A0A654LXF4_9ARCH</name>
<dbReference type="AlphaFoldDB" id="A0A654LXF4"/>
<gene>
    <name evidence="2" type="ORF">NMY3_01672</name>
</gene>
<evidence type="ECO:0000313" key="3">
    <source>
        <dbReference type="Proteomes" id="UP000058925"/>
    </source>
</evidence>
<dbReference type="KEGG" id="taa:NMY3_01672"/>
<sequence length="147" mass="14613">MNKLNLFLIMSIGAVFATASIFGSTMTTAFAQGNDTGEVQVGPPLVFTAENATLAGNATNATTAAAGDSVVGQTPQVDATQNQATSDGETSDGETSDGETSDGETSDGETSDNGNDGSDNGNDGSDNGNDGSDNGNDGSDNEDESNN</sequence>
<organism evidence="2 3">
    <name type="scientific">Candidatus Nitrosocosmicus oleophilus</name>
    <dbReference type="NCBI Taxonomy" id="1353260"/>
    <lineage>
        <taxon>Archaea</taxon>
        <taxon>Nitrososphaerota</taxon>
        <taxon>Nitrososphaeria</taxon>
        <taxon>Nitrososphaerales</taxon>
        <taxon>Nitrososphaeraceae</taxon>
        <taxon>Candidatus Nitrosocosmicus</taxon>
    </lineage>
</organism>
<dbReference type="RefSeq" id="WP_196818252.1">
    <property type="nucleotide sequence ID" value="NZ_CP012850.1"/>
</dbReference>
<dbReference type="Proteomes" id="UP000058925">
    <property type="component" value="Chromosome"/>
</dbReference>
<feature type="compositionally biased region" description="Polar residues" evidence="1">
    <location>
        <begin position="71"/>
        <end position="88"/>
    </location>
</feature>
<evidence type="ECO:0000256" key="1">
    <source>
        <dbReference type="SAM" id="MobiDB-lite"/>
    </source>
</evidence>
<accession>A0A654LXF4</accession>
<dbReference type="EMBL" id="CP012850">
    <property type="protein sequence ID" value="ALI35875.1"/>
    <property type="molecule type" value="Genomic_DNA"/>
</dbReference>
<feature type="compositionally biased region" description="Low complexity" evidence="1">
    <location>
        <begin position="111"/>
        <end position="138"/>
    </location>
</feature>